<dbReference type="SMART" id="SM00947">
    <property type="entry name" value="Pro_CA"/>
    <property type="match status" value="1"/>
</dbReference>
<dbReference type="InterPro" id="IPR001765">
    <property type="entry name" value="Carbonic_anhydrase"/>
</dbReference>
<dbReference type="Gene3D" id="3.40.1050.10">
    <property type="entry name" value="Carbonic anhydrase"/>
    <property type="match status" value="1"/>
</dbReference>
<dbReference type="RefSeq" id="WP_251935428.1">
    <property type="nucleotide sequence ID" value="NZ_CP098747.1"/>
</dbReference>
<accession>A0ABY4WBB9</accession>
<dbReference type="CDD" id="cd03378">
    <property type="entry name" value="beta_CA_cladeC"/>
    <property type="match status" value="1"/>
</dbReference>
<keyword evidence="4" id="KW-0456">Lyase</keyword>
<name>A0ABY4WBB9_9PROT</name>
<dbReference type="SUPFAM" id="SSF53056">
    <property type="entry name" value="beta-carbonic anhydrase, cab"/>
    <property type="match status" value="1"/>
</dbReference>
<evidence type="ECO:0000313" key="7">
    <source>
        <dbReference type="Proteomes" id="UP001056291"/>
    </source>
</evidence>
<dbReference type="PANTHER" id="PTHR11002:SF79">
    <property type="entry name" value="CARBONIC ANHYDRASE 2"/>
    <property type="match status" value="1"/>
</dbReference>
<keyword evidence="7" id="KW-1185">Reference proteome</keyword>
<evidence type="ECO:0000256" key="1">
    <source>
        <dbReference type="ARBA" id="ARBA00006217"/>
    </source>
</evidence>
<dbReference type="PROSITE" id="PS51318">
    <property type="entry name" value="TAT"/>
    <property type="match status" value="1"/>
</dbReference>
<sequence length="241" mass="25798">MCDFHHETSQKFQVSRRNLLKAGVAASVTPFGMTGAFSAFANNAPNAITPADALARLMEGNGRYVANMPEQQDFSANRPNLVKAQFPIASILSCSDSRVVPDMAFDQDPGDLFIMRVAGNVMSPNLLASLEYGVKFLGTPLVIVMGHTSCGAVGAAIDVLQNEADLPGHLPELISAIEPAVIKAKAEKSGDLLNNSIVQNVREQVAKLKISAPIVNKFYNDKKIDIVGAVYDLKDGRVSLV</sequence>
<evidence type="ECO:0000256" key="5">
    <source>
        <dbReference type="ARBA" id="ARBA00048348"/>
    </source>
</evidence>
<dbReference type="InterPro" id="IPR015892">
    <property type="entry name" value="Carbonic_anhydrase_CS"/>
</dbReference>
<dbReference type="InterPro" id="IPR036874">
    <property type="entry name" value="Carbonic_anhydrase_sf"/>
</dbReference>
<dbReference type="InterPro" id="IPR006311">
    <property type="entry name" value="TAT_signal"/>
</dbReference>
<organism evidence="6 7">
    <name type="scientific">Sneathiella marina</name>
    <dbReference type="NCBI Taxonomy" id="2950108"/>
    <lineage>
        <taxon>Bacteria</taxon>
        <taxon>Pseudomonadati</taxon>
        <taxon>Pseudomonadota</taxon>
        <taxon>Alphaproteobacteria</taxon>
        <taxon>Sneathiellales</taxon>
        <taxon>Sneathiellaceae</taxon>
        <taxon>Sneathiella</taxon>
    </lineage>
</organism>
<dbReference type="PROSITE" id="PS00704">
    <property type="entry name" value="PROK_CO2_ANHYDRASE_1"/>
    <property type="match status" value="1"/>
</dbReference>
<dbReference type="EC" id="4.2.1.1" evidence="2"/>
<comment type="catalytic activity">
    <reaction evidence="5">
        <text>hydrogencarbonate + H(+) = CO2 + H2O</text>
        <dbReference type="Rhea" id="RHEA:10748"/>
        <dbReference type="ChEBI" id="CHEBI:15377"/>
        <dbReference type="ChEBI" id="CHEBI:15378"/>
        <dbReference type="ChEBI" id="CHEBI:16526"/>
        <dbReference type="ChEBI" id="CHEBI:17544"/>
        <dbReference type="EC" id="4.2.1.1"/>
    </reaction>
</comment>
<evidence type="ECO:0000313" key="6">
    <source>
        <dbReference type="EMBL" id="USG61961.1"/>
    </source>
</evidence>
<protein>
    <recommendedName>
        <fullName evidence="2">carbonic anhydrase</fullName>
        <ecNumber evidence="2">4.2.1.1</ecNumber>
    </recommendedName>
</protein>
<evidence type="ECO:0000256" key="4">
    <source>
        <dbReference type="ARBA" id="ARBA00023239"/>
    </source>
</evidence>
<dbReference type="PANTHER" id="PTHR11002">
    <property type="entry name" value="CARBONIC ANHYDRASE"/>
    <property type="match status" value="1"/>
</dbReference>
<reference evidence="6" key="1">
    <citation type="submission" date="2022-06" db="EMBL/GenBank/DDBJ databases">
        <title>Sneathiella actinostolidae sp. nov., isolated from a sea anemonein the Western Pacific Ocean.</title>
        <authorList>
            <person name="Wei M.J."/>
        </authorList>
    </citation>
    <scope>NUCLEOTIDE SEQUENCE</scope>
    <source>
        <strain evidence="6">PHK-P5</strain>
    </source>
</reference>
<evidence type="ECO:0000256" key="3">
    <source>
        <dbReference type="ARBA" id="ARBA00022833"/>
    </source>
</evidence>
<dbReference type="Proteomes" id="UP001056291">
    <property type="component" value="Chromosome"/>
</dbReference>
<evidence type="ECO:0000256" key="2">
    <source>
        <dbReference type="ARBA" id="ARBA00012925"/>
    </source>
</evidence>
<dbReference type="EMBL" id="CP098747">
    <property type="protein sequence ID" value="USG61961.1"/>
    <property type="molecule type" value="Genomic_DNA"/>
</dbReference>
<keyword evidence="3" id="KW-0862">Zinc</keyword>
<dbReference type="Pfam" id="PF00484">
    <property type="entry name" value="Pro_CA"/>
    <property type="match status" value="1"/>
</dbReference>
<comment type="similarity">
    <text evidence="1">Belongs to the beta-class carbonic anhydrase family.</text>
</comment>
<proteinExistence type="inferred from homology"/>
<gene>
    <name evidence="6" type="ORF">NBZ79_03105</name>
</gene>